<feature type="domain" description="MHD" evidence="14">
    <location>
        <begin position="294"/>
        <end position="534"/>
    </location>
</feature>
<evidence type="ECO:0000256" key="9">
    <source>
        <dbReference type="ARBA" id="ARBA00023329"/>
    </source>
</evidence>
<comment type="subcellular location">
    <subcellularLocation>
        <location evidence="10 11">Cytoplasm</location>
    </subcellularLocation>
    <subcellularLocation>
        <location evidence="10 11">Cytoplasmic vesicle</location>
        <location evidence="10 11">COPI-coated vesicle membrane</location>
        <topology evidence="10 11">Peripheral membrane protein</topology>
        <orientation evidence="10 11">Cytoplasmic side</orientation>
    </subcellularLocation>
    <subcellularLocation>
        <location evidence="10 11">Golgi apparatus membrane</location>
        <topology evidence="10 11">Peripheral membrane protein</topology>
        <orientation evidence="10 11">Cytoplasmic side</orientation>
    </subcellularLocation>
</comment>
<dbReference type="AlphaFoldDB" id="A0A1Y1WL42"/>
<evidence type="ECO:0000259" key="14">
    <source>
        <dbReference type="PROSITE" id="PS51072"/>
    </source>
</evidence>
<dbReference type="FunFam" id="2.60.40.1170:FF:000007">
    <property type="entry name" value="Coatomer subunit delta"/>
    <property type="match status" value="1"/>
</dbReference>
<evidence type="ECO:0000256" key="10">
    <source>
        <dbReference type="RuleBase" id="RU364018"/>
    </source>
</evidence>
<comment type="similarity">
    <text evidence="1 10">Belongs to the adaptor complexes medium subunit family. Delta-COP subfamily.</text>
</comment>
<dbReference type="OrthoDB" id="10266042at2759"/>
<dbReference type="InterPro" id="IPR011012">
    <property type="entry name" value="Longin-like_dom_sf"/>
</dbReference>
<dbReference type="GO" id="GO:0000139">
    <property type="term" value="C:Golgi membrane"/>
    <property type="evidence" value="ECO:0007669"/>
    <property type="project" value="UniProtKB-SubCell"/>
</dbReference>
<dbReference type="SUPFAM" id="SSF64356">
    <property type="entry name" value="SNARE-like"/>
    <property type="match status" value="1"/>
</dbReference>
<keyword evidence="8 10" id="KW-0472">Membrane</keyword>
<comment type="function">
    <text evidence="10">The coatomer is a cytosolic protein complex that binds to dilysine motifs and reversibly associates with Golgi non-clathrin-coated vesicles, which further mediate biosynthetic protein transport from the ER, via the Golgi up to the trans Golgi network. Coatomer complex is required for budding from Golgi membranes, and is essential for the retrograde Golgi-to-ER transport of dilysine-tagged proteins.</text>
</comment>
<dbReference type="PROSITE" id="PS51072">
    <property type="entry name" value="MHD"/>
    <property type="match status" value="1"/>
</dbReference>
<dbReference type="Pfam" id="PF00928">
    <property type="entry name" value="Adap_comp_sub"/>
    <property type="match status" value="1"/>
</dbReference>
<dbReference type="Gene3D" id="3.30.450.60">
    <property type="match status" value="1"/>
</dbReference>
<feature type="coiled-coil region" evidence="12">
    <location>
        <begin position="137"/>
        <end position="177"/>
    </location>
</feature>
<evidence type="ECO:0000256" key="6">
    <source>
        <dbReference type="ARBA" id="ARBA00022927"/>
    </source>
</evidence>
<keyword evidence="5 10" id="KW-0931">ER-Golgi transport</keyword>
<dbReference type="EMBL" id="MCFD01000001">
    <property type="protein sequence ID" value="ORX73926.1"/>
    <property type="molecule type" value="Genomic_DNA"/>
</dbReference>
<keyword evidence="3 10" id="KW-0813">Transport</keyword>
<evidence type="ECO:0000256" key="13">
    <source>
        <dbReference type="SAM" id="MobiDB-lite"/>
    </source>
</evidence>
<evidence type="ECO:0000256" key="12">
    <source>
        <dbReference type="SAM" id="Coils"/>
    </source>
</evidence>
<dbReference type="PANTHER" id="PTHR10121">
    <property type="entry name" value="COATOMER SUBUNIT DELTA"/>
    <property type="match status" value="1"/>
</dbReference>
<evidence type="ECO:0000256" key="1">
    <source>
        <dbReference type="ARBA" id="ARBA00010516"/>
    </source>
</evidence>
<keyword evidence="7 10" id="KW-0333">Golgi apparatus</keyword>
<keyword evidence="4 10" id="KW-0963">Cytoplasm</keyword>
<sequence length="534" mass="58157">MVVLASSICTKTGKALVSRQFVEMPRTRIEGLLASFPKLMVPKQQHTTVETETIRYVYQPIGEDMYAVLITSRQNNIVQDMDTLHLIARAVSDICDIGDQQDVIMHGFEILSSFDEIITLGYRDNVDLGKLRTIMEMESHEEKIQEIIERNKEREAKQELKRKAKMFDQQRREAAKRGMGNPSLGGIGSGSSGSMIGSGGGRMGGSYEPLLSQEPEPVRQSFAQNTAPAASTSAFTSTARGMRLGRKPKGADIMGAMKNEVDLVQQFQQDLSITEEVPATAPAAAAAPLPAIDMKGVHVQVEEHITAIVNRDGGLEQMEVKGDLSLVVNDEAYANVQLGLLSNDTHNAQVKTHPKIDKKKFHAESVIALRDANGSFPLGQPIGVLKWRIVSGDEDAVPFTINCWPTPNGNGSIDVNIEYELTNERLVLDDVVVSIPIPHGAQPTVGEVDGLYSVNHARSTLDWQIPTVDASNKDGSLDFSVPGDDAGAFFPVMISFACSKSYYDLDITGIATPDGQQVDYSESVALIPVQYGVI</sequence>
<accession>A0A1Y1WL42</accession>
<dbReference type="InterPro" id="IPR027059">
    <property type="entry name" value="Coatomer_dsu"/>
</dbReference>
<keyword evidence="12" id="KW-0175">Coiled coil</keyword>
<dbReference type="Proteomes" id="UP000193922">
    <property type="component" value="Unassembled WGS sequence"/>
</dbReference>
<dbReference type="GO" id="GO:0006888">
    <property type="term" value="P:endoplasmic reticulum to Golgi vesicle-mediated transport"/>
    <property type="evidence" value="ECO:0007669"/>
    <property type="project" value="TreeGrafter"/>
</dbReference>
<evidence type="ECO:0000256" key="5">
    <source>
        <dbReference type="ARBA" id="ARBA00022892"/>
    </source>
</evidence>
<proteinExistence type="inferred from homology"/>
<dbReference type="GO" id="GO:0051645">
    <property type="term" value="P:Golgi localization"/>
    <property type="evidence" value="ECO:0007669"/>
    <property type="project" value="TreeGrafter"/>
</dbReference>
<feature type="region of interest" description="Disordered" evidence="13">
    <location>
        <begin position="225"/>
        <end position="245"/>
    </location>
</feature>
<dbReference type="GeneID" id="63806060"/>
<dbReference type="GO" id="GO:0030126">
    <property type="term" value="C:COPI vesicle coat"/>
    <property type="evidence" value="ECO:0007669"/>
    <property type="project" value="UniProtKB-UniRule"/>
</dbReference>
<keyword evidence="6 10" id="KW-0653">Protein transport</keyword>
<dbReference type="STRING" id="61395.A0A1Y1WL42"/>
<comment type="caution">
    <text evidence="15">The sequence shown here is derived from an EMBL/GenBank/DDBJ whole genome shotgun (WGS) entry which is preliminary data.</text>
</comment>
<dbReference type="RefSeq" id="XP_040747137.1">
    <property type="nucleotide sequence ID" value="XM_040889412.1"/>
</dbReference>
<evidence type="ECO:0000256" key="2">
    <source>
        <dbReference type="ARBA" id="ARBA00011775"/>
    </source>
</evidence>
<dbReference type="Gene3D" id="2.60.40.1170">
    <property type="entry name" value="Mu homology domain, subdomain B"/>
    <property type="match status" value="2"/>
</dbReference>
<dbReference type="InterPro" id="IPR028565">
    <property type="entry name" value="MHD"/>
</dbReference>
<organism evidence="15 16">
    <name type="scientific">Linderina pennispora</name>
    <dbReference type="NCBI Taxonomy" id="61395"/>
    <lineage>
        <taxon>Eukaryota</taxon>
        <taxon>Fungi</taxon>
        <taxon>Fungi incertae sedis</taxon>
        <taxon>Zoopagomycota</taxon>
        <taxon>Kickxellomycotina</taxon>
        <taxon>Kickxellomycetes</taxon>
        <taxon>Kickxellales</taxon>
        <taxon>Kickxellaceae</taxon>
        <taxon>Linderina</taxon>
    </lineage>
</organism>
<evidence type="ECO:0000313" key="15">
    <source>
        <dbReference type="EMBL" id="ORX73926.1"/>
    </source>
</evidence>
<evidence type="ECO:0000313" key="16">
    <source>
        <dbReference type="Proteomes" id="UP000193922"/>
    </source>
</evidence>
<dbReference type="CDD" id="cd14830">
    <property type="entry name" value="Delta_COP_N"/>
    <property type="match status" value="1"/>
</dbReference>
<keyword evidence="9 10" id="KW-0968">Cytoplasmic vesicle</keyword>
<dbReference type="PANTHER" id="PTHR10121:SF0">
    <property type="entry name" value="COATOMER SUBUNIT DELTA"/>
    <property type="match status" value="1"/>
</dbReference>
<reference evidence="15 16" key="1">
    <citation type="submission" date="2016-07" db="EMBL/GenBank/DDBJ databases">
        <title>Pervasive Adenine N6-methylation of Active Genes in Fungi.</title>
        <authorList>
            <consortium name="DOE Joint Genome Institute"/>
            <person name="Mondo S.J."/>
            <person name="Dannebaum R.O."/>
            <person name="Kuo R.C."/>
            <person name="Labutti K."/>
            <person name="Haridas S."/>
            <person name="Kuo A."/>
            <person name="Salamov A."/>
            <person name="Ahrendt S.R."/>
            <person name="Lipzen A."/>
            <person name="Sullivan W."/>
            <person name="Andreopoulos W.B."/>
            <person name="Clum A."/>
            <person name="Lindquist E."/>
            <person name="Daum C."/>
            <person name="Ramamoorthy G.K."/>
            <person name="Gryganskyi A."/>
            <person name="Culley D."/>
            <person name="Magnuson J.K."/>
            <person name="James T.Y."/>
            <person name="O'Malley M.A."/>
            <person name="Stajich J.E."/>
            <person name="Spatafora J.W."/>
            <person name="Visel A."/>
            <person name="Grigoriev I.V."/>
        </authorList>
    </citation>
    <scope>NUCLEOTIDE SEQUENCE [LARGE SCALE GENOMIC DNA]</scope>
    <source>
        <strain evidence="15 16">ATCC 12442</strain>
    </source>
</reference>
<evidence type="ECO:0000256" key="4">
    <source>
        <dbReference type="ARBA" id="ARBA00022490"/>
    </source>
</evidence>
<comment type="subunit">
    <text evidence="2 10">Oligomeric complex that consists of at least the alpha, beta, beta', gamma, delta, epsilon and zeta subunits.</text>
</comment>
<evidence type="ECO:0000256" key="3">
    <source>
        <dbReference type="ARBA" id="ARBA00022448"/>
    </source>
</evidence>
<gene>
    <name evidence="15" type="ORF">DL89DRAFT_277029</name>
</gene>
<dbReference type="CDD" id="cd09254">
    <property type="entry name" value="AP_delta-COPI_MHD"/>
    <property type="match status" value="1"/>
</dbReference>
<feature type="compositionally biased region" description="Low complexity" evidence="13">
    <location>
        <begin position="226"/>
        <end position="239"/>
    </location>
</feature>
<dbReference type="InterPro" id="IPR036168">
    <property type="entry name" value="AP2_Mu_C_sf"/>
</dbReference>
<dbReference type="GO" id="GO:0015031">
    <property type="term" value="P:protein transport"/>
    <property type="evidence" value="ECO:0007669"/>
    <property type="project" value="UniProtKB-KW"/>
</dbReference>
<evidence type="ECO:0000256" key="11">
    <source>
        <dbReference type="RuleBase" id="RU366052"/>
    </source>
</evidence>
<protein>
    <recommendedName>
        <fullName evidence="10">Coatomer subunit delta</fullName>
    </recommendedName>
</protein>
<dbReference type="GO" id="GO:0006890">
    <property type="term" value="P:retrograde vesicle-mediated transport, Golgi to endoplasmic reticulum"/>
    <property type="evidence" value="ECO:0007669"/>
    <property type="project" value="UniProtKB-UniRule"/>
</dbReference>
<keyword evidence="16" id="KW-1185">Reference proteome</keyword>
<evidence type="ECO:0000256" key="8">
    <source>
        <dbReference type="ARBA" id="ARBA00023136"/>
    </source>
</evidence>
<name>A0A1Y1WL42_9FUNG</name>
<dbReference type="SUPFAM" id="SSF49447">
    <property type="entry name" value="Second domain of Mu2 adaptin subunit (ap50) of ap2 adaptor"/>
    <property type="match status" value="1"/>
</dbReference>
<evidence type="ECO:0000256" key="7">
    <source>
        <dbReference type="ARBA" id="ARBA00023034"/>
    </source>
</evidence>
<dbReference type="FunFam" id="3.30.450.60:FF:000003">
    <property type="entry name" value="Coatomer subunit delta"/>
    <property type="match status" value="1"/>
</dbReference>